<dbReference type="RefSeq" id="WP_380431538.1">
    <property type="nucleotide sequence ID" value="NZ_JBHSAC010000048.1"/>
</dbReference>
<gene>
    <name evidence="2" type="ORF">ACFOSE_05695</name>
</gene>
<keyword evidence="1" id="KW-1133">Transmembrane helix</keyword>
<organism evidence="2 3">
    <name type="scientific">Streptococcus dentapri</name>
    <dbReference type="NCBI Taxonomy" id="573564"/>
    <lineage>
        <taxon>Bacteria</taxon>
        <taxon>Bacillati</taxon>
        <taxon>Bacillota</taxon>
        <taxon>Bacilli</taxon>
        <taxon>Lactobacillales</taxon>
        <taxon>Streptococcaceae</taxon>
        <taxon>Streptococcus</taxon>
    </lineage>
</organism>
<sequence>METSEITTLNQRTIIAMFLTFTGGFIDSYAYSNFDHTLPLTQSGNMVLLTSDFISKDWSGVSIKLSTLFGFVLGIIISRYLAKKVHIIFLEFYLLVVLVNFKISQIISQYDLFDSQL</sequence>
<protein>
    <submittedName>
        <fullName evidence="2">DUF1275 family protein</fullName>
    </submittedName>
</protein>
<reference evidence="3" key="1">
    <citation type="journal article" date="2019" name="Int. J. Syst. Evol. Microbiol.">
        <title>The Global Catalogue of Microorganisms (GCM) 10K type strain sequencing project: providing services to taxonomists for standard genome sequencing and annotation.</title>
        <authorList>
            <consortium name="The Broad Institute Genomics Platform"/>
            <consortium name="The Broad Institute Genome Sequencing Center for Infectious Disease"/>
            <person name="Wu L."/>
            <person name="Ma J."/>
        </authorList>
    </citation>
    <scope>NUCLEOTIDE SEQUENCE [LARGE SCALE GENOMIC DNA]</scope>
    <source>
        <strain evidence="3">CCUG 58728</strain>
    </source>
</reference>
<keyword evidence="1" id="KW-0472">Membrane</keyword>
<comment type="caution">
    <text evidence="2">The sequence shown here is derived from an EMBL/GenBank/DDBJ whole genome shotgun (WGS) entry which is preliminary data.</text>
</comment>
<feature type="transmembrane region" description="Helical" evidence="1">
    <location>
        <begin position="88"/>
        <end position="107"/>
    </location>
</feature>
<feature type="transmembrane region" description="Helical" evidence="1">
    <location>
        <begin position="12"/>
        <end position="31"/>
    </location>
</feature>
<dbReference type="Proteomes" id="UP001595901">
    <property type="component" value="Unassembled WGS sequence"/>
</dbReference>
<feature type="non-terminal residue" evidence="2">
    <location>
        <position position="117"/>
    </location>
</feature>
<dbReference type="EMBL" id="JBHSAC010000048">
    <property type="protein sequence ID" value="MFC3932265.1"/>
    <property type="molecule type" value="Genomic_DNA"/>
</dbReference>
<keyword evidence="1" id="KW-0812">Transmembrane</keyword>
<evidence type="ECO:0000313" key="3">
    <source>
        <dbReference type="Proteomes" id="UP001595901"/>
    </source>
</evidence>
<feature type="transmembrane region" description="Helical" evidence="1">
    <location>
        <begin position="61"/>
        <end position="81"/>
    </location>
</feature>
<dbReference type="InterPro" id="IPR010699">
    <property type="entry name" value="DUF1275"/>
</dbReference>
<proteinExistence type="predicted"/>
<accession>A0ABV8D186</accession>
<dbReference type="Pfam" id="PF06912">
    <property type="entry name" value="DUF1275"/>
    <property type="match status" value="1"/>
</dbReference>
<name>A0ABV8D186_9STRE</name>
<evidence type="ECO:0000256" key="1">
    <source>
        <dbReference type="SAM" id="Phobius"/>
    </source>
</evidence>
<keyword evidence="3" id="KW-1185">Reference proteome</keyword>
<evidence type="ECO:0000313" key="2">
    <source>
        <dbReference type="EMBL" id="MFC3932265.1"/>
    </source>
</evidence>